<organism evidence="2 3">
    <name type="scientific">Paenibacillus mendelii</name>
    <dbReference type="NCBI Taxonomy" id="206163"/>
    <lineage>
        <taxon>Bacteria</taxon>
        <taxon>Bacillati</taxon>
        <taxon>Bacillota</taxon>
        <taxon>Bacilli</taxon>
        <taxon>Bacillales</taxon>
        <taxon>Paenibacillaceae</taxon>
        <taxon>Paenibacillus</taxon>
    </lineage>
</organism>
<proteinExistence type="predicted"/>
<dbReference type="Gene3D" id="2.120.10.10">
    <property type="match status" value="1"/>
</dbReference>
<keyword evidence="3" id="KW-1185">Reference proteome</keyword>
<feature type="domain" description="Sialidase" evidence="1">
    <location>
        <begin position="29"/>
        <end position="297"/>
    </location>
</feature>
<evidence type="ECO:0000313" key="3">
    <source>
        <dbReference type="Proteomes" id="UP001589818"/>
    </source>
</evidence>
<accession>A0ABV6J557</accession>
<dbReference type="RefSeq" id="WP_204818312.1">
    <property type="nucleotide sequence ID" value="NZ_JANHOF010000004.1"/>
</dbReference>
<dbReference type="SUPFAM" id="SSF50939">
    <property type="entry name" value="Sialidases"/>
    <property type="match status" value="1"/>
</dbReference>
<dbReference type="Pfam" id="PF13088">
    <property type="entry name" value="BNR_2"/>
    <property type="match status" value="1"/>
</dbReference>
<dbReference type="Proteomes" id="UP001589818">
    <property type="component" value="Unassembled WGS sequence"/>
</dbReference>
<protein>
    <submittedName>
        <fullName evidence="2">Exo-alpha-sialidase</fullName>
    </submittedName>
</protein>
<dbReference type="PANTHER" id="PTHR43752:SF2">
    <property type="entry name" value="BNR_ASP-BOX REPEAT FAMILY PROTEIN"/>
    <property type="match status" value="1"/>
</dbReference>
<dbReference type="InterPro" id="IPR036278">
    <property type="entry name" value="Sialidase_sf"/>
</dbReference>
<evidence type="ECO:0000313" key="2">
    <source>
        <dbReference type="EMBL" id="MFC0391017.1"/>
    </source>
</evidence>
<reference evidence="2 3" key="1">
    <citation type="submission" date="2024-09" db="EMBL/GenBank/DDBJ databases">
        <authorList>
            <person name="Sun Q."/>
            <person name="Mori K."/>
        </authorList>
    </citation>
    <scope>NUCLEOTIDE SEQUENCE [LARGE SCALE GENOMIC DNA]</scope>
    <source>
        <strain evidence="2 3">CCM 4839</strain>
    </source>
</reference>
<sequence>MTTMKQFIFEESRPFASCHASTLVSLDDGSVLAAWFGGTDEGDPDVDIWCSRRTDGQWSAPHRIAGEPGIPHWNPVLFQGNNGILYLYYKVGHTIPGWYTRVLESRDGGSTWGQPAELVAGDVGGRGPVRNKPIITKDGTWLAPASLESEVWDACVDISRDQGQSWTMSELVPIRHETLRGKGVIQPTLWESESGRIHMLLRSTEGSIYRSESDDTGATWCEAYPTGLPNNNSGIDLVKRDEGKLALVHNPVSEGSLRTPLVVSLSDDNGTTWREWFVLESEPGEYSYPAIIRNGDKLLITYTWKRERIVFWEIDCE</sequence>
<dbReference type="CDD" id="cd15482">
    <property type="entry name" value="Sialidase_non-viral"/>
    <property type="match status" value="1"/>
</dbReference>
<evidence type="ECO:0000259" key="1">
    <source>
        <dbReference type="Pfam" id="PF13088"/>
    </source>
</evidence>
<dbReference type="EMBL" id="JBHLVF010000010">
    <property type="protein sequence ID" value="MFC0391017.1"/>
    <property type="molecule type" value="Genomic_DNA"/>
</dbReference>
<comment type="caution">
    <text evidence="2">The sequence shown here is derived from an EMBL/GenBank/DDBJ whole genome shotgun (WGS) entry which is preliminary data.</text>
</comment>
<gene>
    <name evidence="2" type="ORF">ACFFJ8_06475</name>
</gene>
<dbReference type="InterPro" id="IPR011040">
    <property type="entry name" value="Sialidase"/>
</dbReference>
<dbReference type="PANTHER" id="PTHR43752">
    <property type="entry name" value="BNR/ASP-BOX REPEAT FAMILY PROTEIN"/>
    <property type="match status" value="1"/>
</dbReference>
<name>A0ABV6J557_9BACL</name>